<feature type="compositionally biased region" description="Polar residues" evidence="9">
    <location>
        <begin position="300"/>
        <end position="310"/>
    </location>
</feature>
<evidence type="ECO:0000256" key="1">
    <source>
        <dbReference type="ARBA" id="ARBA00004123"/>
    </source>
</evidence>
<feature type="compositionally biased region" description="Basic and acidic residues" evidence="9">
    <location>
        <begin position="411"/>
        <end position="431"/>
    </location>
</feature>
<dbReference type="PANTHER" id="PTHR45718:SF4">
    <property type="entry name" value="TRANSCRIPTIONAL ACTIVATOR CUBITUS INTERRUPTUS"/>
    <property type="match status" value="1"/>
</dbReference>
<evidence type="ECO:0000256" key="2">
    <source>
        <dbReference type="ARBA" id="ARBA00022723"/>
    </source>
</evidence>
<protein>
    <recommendedName>
        <fullName evidence="10">C2H2-type domain-containing protein</fullName>
    </recommendedName>
</protein>
<keyword evidence="12" id="KW-1185">Reference proteome</keyword>
<feature type="compositionally biased region" description="Basic and acidic residues" evidence="9">
    <location>
        <begin position="122"/>
        <end position="132"/>
    </location>
</feature>
<accession>A0A9P6J2C3</accession>
<comment type="subcellular location">
    <subcellularLocation>
        <location evidence="1">Nucleus</location>
    </subcellularLocation>
</comment>
<feature type="compositionally biased region" description="Polar residues" evidence="9">
    <location>
        <begin position="47"/>
        <end position="58"/>
    </location>
</feature>
<evidence type="ECO:0000256" key="7">
    <source>
        <dbReference type="PROSITE-ProRule" id="PRU00042"/>
    </source>
</evidence>
<feature type="domain" description="C2H2-type" evidence="10">
    <location>
        <begin position="252"/>
        <end position="281"/>
    </location>
</feature>
<evidence type="ECO:0000256" key="6">
    <source>
        <dbReference type="ARBA" id="ARBA00023242"/>
    </source>
</evidence>
<dbReference type="GO" id="GO:0005634">
    <property type="term" value="C:nucleus"/>
    <property type="evidence" value="ECO:0007669"/>
    <property type="project" value="UniProtKB-SubCell"/>
</dbReference>
<dbReference type="Proteomes" id="UP000738359">
    <property type="component" value="Unassembled WGS sequence"/>
</dbReference>
<evidence type="ECO:0000256" key="4">
    <source>
        <dbReference type="ARBA" id="ARBA00022771"/>
    </source>
</evidence>
<feature type="compositionally biased region" description="Gly residues" evidence="9">
    <location>
        <begin position="137"/>
        <end position="147"/>
    </location>
</feature>
<evidence type="ECO:0000256" key="3">
    <source>
        <dbReference type="ARBA" id="ARBA00022737"/>
    </source>
</evidence>
<evidence type="ECO:0000256" key="8">
    <source>
        <dbReference type="SAM" id="Coils"/>
    </source>
</evidence>
<proteinExistence type="predicted"/>
<keyword evidence="3" id="KW-0677">Repeat</keyword>
<feature type="compositionally biased region" description="Acidic residues" evidence="9">
    <location>
        <begin position="432"/>
        <end position="446"/>
    </location>
</feature>
<evidence type="ECO:0000313" key="11">
    <source>
        <dbReference type="EMBL" id="KAF9958425.1"/>
    </source>
</evidence>
<keyword evidence="4 7" id="KW-0863">Zinc-finger</keyword>
<dbReference type="EMBL" id="JAAAHY010000728">
    <property type="protein sequence ID" value="KAF9958425.1"/>
    <property type="molecule type" value="Genomic_DNA"/>
</dbReference>
<feature type="compositionally biased region" description="Acidic residues" evidence="9">
    <location>
        <begin position="103"/>
        <end position="121"/>
    </location>
</feature>
<dbReference type="InterPro" id="IPR036236">
    <property type="entry name" value="Znf_C2H2_sf"/>
</dbReference>
<reference evidence="11" key="1">
    <citation type="journal article" date="2020" name="Fungal Divers.">
        <title>Resolving the Mortierellaceae phylogeny through synthesis of multi-gene phylogenetics and phylogenomics.</title>
        <authorList>
            <person name="Vandepol N."/>
            <person name="Liber J."/>
            <person name="Desiro A."/>
            <person name="Na H."/>
            <person name="Kennedy M."/>
            <person name="Barry K."/>
            <person name="Grigoriev I.V."/>
            <person name="Miller A.N."/>
            <person name="O'Donnell K."/>
            <person name="Stajich J.E."/>
            <person name="Bonito G."/>
        </authorList>
    </citation>
    <scope>NUCLEOTIDE SEQUENCE</scope>
    <source>
        <strain evidence="11">CK1249</strain>
    </source>
</reference>
<evidence type="ECO:0000256" key="9">
    <source>
        <dbReference type="SAM" id="MobiDB-lite"/>
    </source>
</evidence>
<dbReference type="InterPro" id="IPR013087">
    <property type="entry name" value="Znf_C2H2_type"/>
</dbReference>
<dbReference type="Pfam" id="PF00096">
    <property type="entry name" value="zf-C2H2"/>
    <property type="match status" value="1"/>
</dbReference>
<dbReference type="GO" id="GO:0000981">
    <property type="term" value="F:DNA-binding transcription factor activity, RNA polymerase II-specific"/>
    <property type="evidence" value="ECO:0007669"/>
    <property type="project" value="TreeGrafter"/>
</dbReference>
<feature type="region of interest" description="Disordered" evidence="9">
    <location>
        <begin position="1"/>
        <end position="180"/>
    </location>
</feature>
<dbReference type="SUPFAM" id="SSF57667">
    <property type="entry name" value="beta-beta-alpha zinc fingers"/>
    <property type="match status" value="2"/>
</dbReference>
<keyword evidence="2" id="KW-0479">Metal-binding</keyword>
<dbReference type="GO" id="GO:0008270">
    <property type="term" value="F:zinc ion binding"/>
    <property type="evidence" value="ECO:0007669"/>
    <property type="project" value="UniProtKB-KW"/>
</dbReference>
<feature type="compositionally biased region" description="Polar residues" evidence="9">
    <location>
        <begin position="1"/>
        <end position="16"/>
    </location>
</feature>
<dbReference type="Gene3D" id="3.30.160.60">
    <property type="entry name" value="Classic Zinc Finger"/>
    <property type="match status" value="3"/>
</dbReference>
<evidence type="ECO:0000313" key="12">
    <source>
        <dbReference type="Proteomes" id="UP000738359"/>
    </source>
</evidence>
<dbReference type="GO" id="GO:0000978">
    <property type="term" value="F:RNA polymerase II cis-regulatory region sequence-specific DNA binding"/>
    <property type="evidence" value="ECO:0007669"/>
    <property type="project" value="TreeGrafter"/>
</dbReference>
<dbReference type="OrthoDB" id="3437960at2759"/>
<keyword evidence="8" id="KW-0175">Coiled coil</keyword>
<feature type="compositionally biased region" description="Basic residues" evidence="9">
    <location>
        <begin position="382"/>
        <end position="394"/>
    </location>
</feature>
<feature type="coiled-coil region" evidence="8">
    <location>
        <begin position="465"/>
        <end position="492"/>
    </location>
</feature>
<dbReference type="SMART" id="SM00355">
    <property type="entry name" value="ZnF_C2H2"/>
    <property type="match status" value="3"/>
</dbReference>
<feature type="compositionally biased region" description="Pro residues" evidence="9">
    <location>
        <begin position="59"/>
        <end position="76"/>
    </location>
</feature>
<feature type="compositionally biased region" description="Basic and acidic residues" evidence="9">
    <location>
        <begin position="79"/>
        <end position="89"/>
    </location>
</feature>
<sequence length="519" mass="58286">MSSQPDASLSTDSAHTPSEPMDTNTSSPPATTVPVTTTTTVTTTTSRPDSQDTISHQQPPLPPPPPLATSSPPPPEVSLKQEESADHPSHNGPSELYPVNALGEDDLDTDTDSAATEEDELNHEHESHRDVSSSHGRGNGHTKGTGGHRNNNEDAELSLSSDNDDDEDVAAGHHNDDDYSNLPEETLCRWKDCGKVLPSIAALVVHLSDEHIGWKKTSYMCEWQGCARRPIAQTTRFALISHMRSHTKHKPYDCPVPECDKSFSRSDAMAKHLKCQHGDVPERFTGRKSRGRYTMKDPAASSTLLHSSSFGAKKRRHHDGRSDAELSSTLKPAKMRKLGSGLSHHQQQQQQEEDNDPYGDRHHFHRTQSDARLLRQLNLSRKSGKSRSKARSDHHHPAQDQDEEGTANGYHDNHAPHHDEDHDHDHQHDDHQDEDEYDEDAEDSDFAVENGQTPRERYGILKAKFQYIHNERESLESEYEETKKKLIRLRVERELLLDALLSSEDQYQDPALQELEDSE</sequence>
<keyword evidence="6" id="KW-0539">Nucleus</keyword>
<dbReference type="InterPro" id="IPR043359">
    <property type="entry name" value="GLI-like"/>
</dbReference>
<keyword evidence="5" id="KW-0862">Zinc</keyword>
<dbReference type="PROSITE" id="PS00028">
    <property type="entry name" value="ZINC_FINGER_C2H2_1"/>
    <property type="match status" value="2"/>
</dbReference>
<dbReference type="PROSITE" id="PS50157">
    <property type="entry name" value="ZINC_FINGER_C2H2_2"/>
    <property type="match status" value="1"/>
</dbReference>
<dbReference type="PANTHER" id="PTHR45718">
    <property type="entry name" value="TRANSCRIPTIONAL ACTIVATOR CUBITUS INTERRUPTUS"/>
    <property type="match status" value="1"/>
</dbReference>
<evidence type="ECO:0000259" key="10">
    <source>
        <dbReference type="PROSITE" id="PS50157"/>
    </source>
</evidence>
<evidence type="ECO:0000256" key="5">
    <source>
        <dbReference type="ARBA" id="ARBA00022833"/>
    </source>
</evidence>
<organism evidence="11 12">
    <name type="scientific">Mortierella alpina</name>
    <name type="common">Oleaginous fungus</name>
    <name type="synonym">Mortierella renispora</name>
    <dbReference type="NCBI Taxonomy" id="64518"/>
    <lineage>
        <taxon>Eukaryota</taxon>
        <taxon>Fungi</taxon>
        <taxon>Fungi incertae sedis</taxon>
        <taxon>Mucoromycota</taxon>
        <taxon>Mortierellomycotina</taxon>
        <taxon>Mortierellomycetes</taxon>
        <taxon>Mortierellales</taxon>
        <taxon>Mortierellaceae</taxon>
        <taxon>Mortierella</taxon>
    </lineage>
</organism>
<name>A0A9P6J2C3_MORAP</name>
<feature type="compositionally biased region" description="Low complexity" evidence="9">
    <location>
        <begin position="23"/>
        <end position="46"/>
    </location>
</feature>
<dbReference type="AlphaFoldDB" id="A0A9P6J2C3"/>
<comment type="caution">
    <text evidence="11">The sequence shown here is derived from an EMBL/GenBank/DDBJ whole genome shotgun (WGS) entry which is preliminary data.</text>
</comment>
<feature type="region of interest" description="Disordered" evidence="9">
    <location>
        <begin position="281"/>
        <end position="455"/>
    </location>
</feature>
<gene>
    <name evidence="11" type="ORF">BGZ70_009195</name>
</gene>